<gene>
    <name evidence="4" type="ORF">QQF64_019363</name>
</gene>
<dbReference type="CDD" id="cd00099">
    <property type="entry name" value="IgV"/>
    <property type="match status" value="1"/>
</dbReference>
<keyword evidence="5" id="KW-1185">Reference proteome</keyword>
<evidence type="ECO:0000256" key="1">
    <source>
        <dbReference type="SAM" id="Phobius"/>
    </source>
</evidence>
<evidence type="ECO:0000313" key="4">
    <source>
        <dbReference type="EMBL" id="KAL1251567.1"/>
    </source>
</evidence>
<organism evidence="4 5">
    <name type="scientific">Cirrhinus molitorella</name>
    <name type="common">mud carp</name>
    <dbReference type="NCBI Taxonomy" id="172907"/>
    <lineage>
        <taxon>Eukaryota</taxon>
        <taxon>Metazoa</taxon>
        <taxon>Chordata</taxon>
        <taxon>Craniata</taxon>
        <taxon>Vertebrata</taxon>
        <taxon>Euteleostomi</taxon>
        <taxon>Actinopterygii</taxon>
        <taxon>Neopterygii</taxon>
        <taxon>Teleostei</taxon>
        <taxon>Ostariophysi</taxon>
        <taxon>Cypriniformes</taxon>
        <taxon>Cyprinidae</taxon>
        <taxon>Labeoninae</taxon>
        <taxon>Labeonini</taxon>
        <taxon>Cirrhinus</taxon>
    </lineage>
</organism>
<protein>
    <recommendedName>
        <fullName evidence="3">Immunoglobulin domain-containing protein</fullName>
    </recommendedName>
</protein>
<dbReference type="SUPFAM" id="SSF48726">
    <property type="entry name" value="Immunoglobulin"/>
    <property type="match status" value="1"/>
</dbReference>
<keyword evidence="1" id="KW-1133">Transmembrane helix</keyword>
<evidence type="ECO:0000259" key="3">
    <source>
        <dbReference type="SMART" id="SM00409"/>
    </source>
</evidence>
<dbReference type="InterPro" id="IPR013106">
    <property type="entry name" value="Ig_V-set"/>
</dbReference>
<dbReference type="InterPro" id="IPR013783">
    <property type="entry name" value="Ig-like_fold"/>
</dbReference>
<dbReference type="Proteomes" id="UP001558613">
    <property type="component" value="Unassembled WGS sequence"/>
</dbReference>
<sequence length="223" mass="26068">MRKVQLLLFYLLLVCQTTESLIDKLVKLGQNVTLDCLIGENDIYWVFQKPSDSVVSILRTFTLNTTTHKLYDKRFRDKYSSLTLSRLFITNVTIDELGIYYCAKSDDTLLLSDGIRLEITAAQDQNETELNNQTQQTLIVFYVILSIVLFSAVIGLFQIYLKQLKACQKRHQQCQDEELEQLYSTNGEEFSEVEFHLFHSTNNTFVHFQRKKLRQNLDKSNQE</sequence>
<keyword evidence="2" id="KW-0732">Signal</keyword>
<feature type="signal peptide" evidence="2">
    <location>
        <begin position="1"/>
        <end position="20"/>
    </location>
</feature>
<keyword evidence="1" id="KW-0472">Membrane</keyword>
<feature type="chain" id="PRO_5045713309" description="Immunoglobulin domain-containing protein" evidence="2">
    <location>
        <begin position="21"/>
        <end position="223"/>
    </location>
</feature>
<evidence type="ECO:0000313" key="5">
    <source>
        <dbReference type="Proteomes" id="UP001558613"/>
    </source>
</evidence>
<proteinExistence type="predicted"/>
<dbReference type="EMBL" id="JAYMGO010000022">
    <property type="protein sequence ID" value="KAL1251567.1"/>
    <property type="molecule type" value="Genomic_DNA"/>
</dbReference>
<comment type="caution">
    <text evidence="4">The sequence shown here is derived from an EMBL/GenBank/DDBJ whole genome shotgun (WGS) entry which is preliminary data.</text>
</comment>
<feature type="domain" description="Immunoglobulin" evidence="3">
    <location>
        <begin position="21"/>
        <end position="120"/>
    </location>
</feature>
<feature type="transmembrane region" description="Helical" evidence="1">
    <location>
        <begin position="139"/>
        <end position="161"/>
    </location>
</feature>
<accession>A0ABR3LF75</accession>
<keyword evidence="1" id="KW-0812">Transmembrane</keyword>
<dbReference type="Pfam" id="PF07686">
    <property type="entry name" value="V-set"/>
    <property type="match status" value="1"/>
</dbReference>
<dbReference type="InterPro" id="IPR003599">
    <property type="entry name" value="Ig_sub"/>
</dbReference>
<dbReference type="SMART" id="SM00409">
    <property type="entry name" value="IG"/>
    <property type="match status" value="1"/>
</dbReference>
<name>A0ABR3LF75_9TELE</name>
<evidence type="ECO:0000256" key="2">
    <source>
        <dbReference type="SAM" id="SignalP"/>
    </source>
</evidence>
<dbReference type="InterPro" id="IPR036179">
    <property type="entry name" value="Ig-like_dom_sf"/>
</dbReference>
<reference evidence="4 5" key="1">
    <citation type="submission" date="2023-09" db="EMBL/GenBank/DDBJ databases">
        <authorList>
            <person name="Wang M."/>
        </authorList>
    </citation>
    <scope>NUCLEOTIDE SEQUENCE [LARGE SCALE GENOMIC DNA]</scope>
    <source>
        <strain evidence="4">GT-2023</strain>
        <tissue evidence="4">Liver</tissue>
    </source>
</reference>
<dbReference type="Gene3D" id="2.60.40.10">
    <property type="entry name" value="Immunoglobulins"/>
    <property type="match status" value="1"/>
</dbReference>